<dbReference type="AlphaFoldDB" id="A0A8H4RRX9"/>
<proteinExistence type="predicted"/>
<feature type="region of interest" description="Disordered" evidence="1">
    <location>
        <begin position="234"/>
        <end position="312"/>
    </location>
</feature>
<dbReference type="EMBL" id="JAAMPI010000149">
    <property type="protein sequence ID" value="KAF4634954.1"/>
    <property type="molecule type" value="Genomic_DNA"/>
</dbReference>
<sequence>MSRNPLSSNLRIPAHMDFDALASYAPSPLRPTAHGAINWIHNKIDPTQGLQEGPGSHNTSRPSTPPSPDSFTNPIMETMIVPVLRRRESSPDLTQLMDGSTYIFPMKVRLDPNDEERVAKELQEIIYEDYFKPIGRYVPNMDPGRQKGKRRSGTKELNKMMESVMIRPSLSAEGLERRKKLEQEWMAKPENDLNEKRRGFIRIDESEINGKLSDLSPFKPTIQAMSKQVTSLIQTNDREDPPEKVPKSNAEAGRSESGVKEEVEVDRTRGIERHEQGNATKISETVADERGTQNPMGQISTLTKPPRRRRFR</sequence>
<gene>
    <name evidence="2" type="ORF">G7Y89_g3139</name>
</gene>
<accession>A0A8H4RRX9</accession>
<comment type="caution">
    <text evidence="2">The sequence shown here is derived from an EMBL/GenBank/DDBJ whole genome shotgun (WGS) entry which is preliminary data.</text>
</comment>
<organism evidence="2 3">
    <name type="scientific">Cudoniella acicularis</name>
    <dbReference type="NCBI Taxonomy" id="354080"/>
    <lineage>
        <taxon>Eukaryota</taxon>
        <taxon>Fungi</taxon>
        <taxon>Dikarya</taxon>
        <taxon>Ascomycota</taxon>
        <taxon>Pezizomycotina</taxon>
        <taxon>Leotiomycetes</taxon>
        <taxon>Helotiales</taxon>
        <taxon>Tricladiaceae</taxon>
        <taxon>Cudoniella</taxon>
    </lineage>
</organism>
<dbReference type="Proteomes" id="UP000566819">
    <property type="component" value="Unassembled WGS sequence"/>
</dbReference>
<feature type="compositionally biased region" description="Basic and acidic residues" evidence="1">
    <location>
        <begin position="253"/>
        <end position="276"/>
    </location>
</feature>
<feature type="compositionally biased region" description="Basic and acidic residues" evidence="1">
    <location>
        <begin position="236"/>
        <end position="246"/>
    </location>
</feature>
<reference evidence="2 3" key="1">
    <citation type="submission" date="2020-03" db="EMBL/GenBank/DDBJ databases">
        <title>Draft Genome Sequence of Cudoniella acicularis.</title>
        <authorList>
            <person name="Buettner E."/>
            <person name="Kellner H."/>
        </authorList>
    </citation>
    <scope>NUCLEOTIDE SEQUENCE [LARGE SCALE GENOMIC DNA]</scope>
    <source>
        <strain evidence="2 3">DSM 108380</strain>
    </source>
</reference>
<name>A0A8H4RRX9_9HELO</name>
<evidence type="ECO:0000313" key="3">
    <source>
        <dbReference type="Proteomes" id="UP000566819"/>
    </source>
</evidence>
<feature type="compositionally biased region" description="Polar residues" evidence="1">
    <location>
        <begin position="292"/>
        <end position="303"/>
    </location>
</feature>
<feature type="region of interest" description="Disordered" evidence="1">
    <location>
        <begin position="45"/>
        <end position="74"/>
    </location>
</feature>
<keyword evidence="3" id="KW-1185">Reference proteome</keyword>
<evidence type="ECO:0000256" key="1">
    <source>
        <dbReference type="SAM" id="MobiDB-lite"/>
    </source>
</evidence>
<dbReference type="OrthoDB" id="10617830at2759"/>
<protein>
    <submittedName>
        <fullName evidence="2">Uncharacterized protein</fullName>
    </submittedName>
</protein>
<evidence type="ECO:0000313" key="2">
    <source>
        <dbReference type="EMBL" id="KAF4634954.1"/>
    </source>
</evidence>